<comment type="caution">
    <text evidence="1">The sequence shown here is derived from an EMBL/GenBank/DDBJ whole genome shotgun (WGS) entry which is preliminary data.</text>
</comment>
<sequence>MGAFVISRRFNDEYKFVFTSRKGKVIFTSSSYELKFECEEDIERFKLNVEHAKFLKFKGSGGKYFFKLMLGEVQFAMSRKYTTELLLQKGIKEIILYASKAEILDFSSNDLIFDDEMVAEGGVL</sequence>
<keyword evidence="2" id="KW-1185">Reference proteome</keyword>
<dbReference type="SUPFAM" id="SSF160113">
    <property type="entry name" value="YegP-like"/>
    <property type="match status" value="1"/>
</dbReference>
<reference evidence="1 2" key="1">
    <citation type="submission" date="2020-06" db="EMBL/GenBank/DDBJ databases">
        <authorList>
            <person name="Criscuolo A."/>
        </authorList>
    </citation>
    <scope>NUCLEOTIDE SEQUENCE [LARGE SCALE GENOMIC DNA]</scope>
    <source>
        <strain evidence="2">CIP 111411</strain>
    </source>
</reference>
<protein>
    <recommendedName>
        <fullName evidence="3">DUF1508 domain-containing protein</fullName>
    </recommendedName>
</protein>
<dbReference type="Proteomes" id="UP000530060">
    <property type="component" value="Unassembled WGS sequence"/>
</dbReference>
<evidence type="ECO:0008006" key="3">
    <source>
        <dbReference type="Google" id="ProtNLM"/>
    </source>
</evidence>
<organism evidence="1 2">
    <name type="scientific">Flavobacterium salmonis</name>
    <dbReference type="NCBI Taxonomy" id="2654844"/>
    <lineage>
        <taxon>Bacteria</taxon>
        <taxon>Pseudomonadati</taxon>
        <taxon>Bacteroidota</taxon>
        <taxon>Flavobacteriia</taxon>
        <taxon>Flavobacteriales</taxon>
        <taxon>Flavobacteriaceae</taxon>
        <taxon>Flavobacterium</taxon>
    </lineage>
</organism>
<dbReference type="EMBL" id="CAIJDP010000060">
    <property type="protein sequence ID" value="CAD0002628.1"/>
    <property type="molecule type" value="Genomic_DNA"/>
</dbReference>
<name>A0A6V6YSY9_9FLAO</name>
<gene>
    <name evidence="1" type="ORF">FLAT13_01278</name>
</gene>
<dbReference type="AlphaFoldDB" id="A0A6V6YSY9"/>
<accession>A0A6V6YSY9</accession>
<dbReference type="RefSeq" id="WP_078227323.1">
    <property type="nucleotide sequence ID" value="NZ_CAIJDP010000060.1"/>
</dbReference>
<dbReference type="InterPro" id="IPR036913">
    <property type="entry name" value="YegP-like_sf"/>
</dbReference>
<evidence type="ECO:0000313" key="1">
    <source>
        <dbReference type="EMBL" id="CAD0002628.1"/>
    </source>
</evidence>
<evidence type="ECO:0000313" key="2">
    <source>
        <dbReference type="Proteomes" id="UP000530060"/>
    </source>
</evidence>
<proteinExistence type="predicted"/>
<dbReference type="Gene3D" id="2.30.29.80">
    <property type="match status" value="1"/>
</dbReference>